<dbReference type="NCBIfam" id="TIGR01297">
    <property type="entry name" value="CDF"/>
    <property type="match status" value="1"/>
</dbReference>
<comment type="subcellular location">
    <subcellularLocation>
        <location evidence="1">Membrane</location>
        <topology evidence="1">Multi-pass membrane protein</topology>
    </subcellularLocation>
</comment>
<dbReference type="SUPFAM" id="SSF161111">
    <property type="entry name" value="Cation efflux protein transmembrane domain-like"/>
    <property type="match status" value="1"/>
</dbReference>
<name>A0A1I7AJV1_9ACTN</name>
<feature type="transmembrane region" description="Helical" evidence="8">
    <location>
        <begin position="169"/>
        <end position="190"/>
    </location>
</feature>
<feature type="transmembrane region" description="Helical" evidence="8">
    <location>
        <begin position="138"/>
        <end position="157"/>
    </location>
</feature>
<dbReference type="PANTHER" id="PTHR43840">
    <property type="entry name" value="MITOCHONDRIAL METAL TRANSPORTER 1-RELATED"/>
    <property type="match status" value="1"/>
</dbReference>
<proteinExistence type="inferred from homology"/>
<feature type="transmembrane region" description="Helical" evidence="8">
    <location>
        <begin position="98"/>
        <end position="117"/>
    </location>
</feature>
<accession>A0A1I7AJV1</accession>
<dbReference type="InterPro" id="IPR058533">
    <property type="entry name" value="Cation_efflux_TM"/>
</dbReference>
<evidence type="ECO:0000256" key="7">
    <source>
        <dbReference type="SAM" id="MobiDB-lite"/>
    </source>
</evidence>
<feature type="compositionally biased region" description="Basic and acidic residues" evidence="7">
    <location>
        <begin position="1"/>
        <end position="11"/>
    </location>
</feature>
<dbReference type="EMBL" id="FPAT01000007">
    <property type="protein sequence ID" value="SFT75105.1"/>
    <property type="molecule type" value="Genomic_DNA"/>
</dbReference>
<sequence>MSGNHSHDHGHGQVGRSGSPPGPRATRSALARGLLHRLGHFLLPHEHDPAERVDTELEGSRAGMRALWLSLLVLTATAALQAGVLWFSGSVALLSDTLHNIADALTAVPLAAAFLLARRPANRRFPYGYGRAEDVAGVIVVLVIAGSAVAALVESAHRLFGPAGIGDPLLVALAGGVGFCGNELAARIRVRTGHRIGSAALVADGLHARTDSFTSLGVVLAAGGAALGWPLLDPLVGLLIGLAIAMVTWSAAKRILARLMDSVAPELTDTAYRALGTHPDVRAVEAVRLRWIGHALHAEVQLGVAAELTLYRAHEIAHEAERDLHRELPRLSGATVHAHPAELG</sequence>
<evidence type="ECO:0000256" key="4">
    <source>
        <dbReference type="ARBA" id="ARBA00022692"/>
    </source>
</evidence>
<evidence type="ECO:0000256" key="3">
    <source>
        <dbReference type="ARBA" id="ARBA00022448"/>
    </source>
</evidence>
<dbReference type="InterPro" id="IPR027470">
    <property type="entry name" value="Cation_efflux_CTD"/>
</dbReference>
<feature type="region of interest" description="Disordered" evidence="7">
    <location>
        <begin position="1"/>
        <end position="27"/>
    </location>
</feature>
<protein>
    <submittedName>
        <fullName evidence="11">Cation diffusion facilitator family transporter</fullName>
    </submittedName>
</protein>
<dbReference type="STRING" id="995060.SAMN04487904_107124"/>
<dbReference type="InterPro" id="IPR027469">
    <property type="entry name" value="Cation_efflux_TMD_sf"/>
</dbReference>
<dbReference type="GO" id="GO:0006882">
    <property type="term" value="P:intracellular zinc ion homeostasis"/>
    <property type="evidence" value="ECO:0007669"/>
    <property type="project" value="TreeGrafter"/>
</dbReference>
<dbReference type="InterPro" id="IPR002524">
    <property type="entry name" value="Cation_efflux"/>
</dbReference>
<dbReference type="Pfam" id="PF16916">
    <property type="entry name" value="ZT_dimer"/>
    <property type="match status" value="1"/>
</dbReference>
<feature type="transmembrane region" description="Helical" evidence="8">
    <location>
        <begin position="235"/>
        <end position="252"/>
    </location>
</feature>
<evidence type="ECO:0000259" key="10">
    <source>
        <dbReference type="Pfam" id="PF16916"/>
    </source>
</evidence>
<dbReference type="Gene3D" id="1.20.1510.10">
    <property type="entry name" value="Cation efflux protein transmembrane domain"/>
    <property type="match status" value="1"/>
</dbReference>
<dbReference type="SUPFAM" id="SSF160240">
    <property type="entry name" value="Cation efflux protein cytoplasmic domain-like"/>
    <property type="match status" value="1"/>
</dbReference>
<evidence type="ECO:0000313" key="12">
    <source>
        <dbReference type="Proteomes" id="UP000199165"/>
    </source>
</evidence>
<dbReference type="GO" id="GO:0005886">
    <property type="term" value="C:plasma membrane"/>
    <property type="evidence" value="ECO:0007669"/>
    <property type="project" value="TreeGrafter"/>
</dbReference>
<dbReference type="Proteomes" id="UP000199165">
    <property type="component" value="Unassembled WGS sequence"/>
</dbReference>
<dbReference type="Pfam" id="PF01545">
    <property type="entry name" value="Cation_efflux"/>
    <property type="match status" value="1"/>
</dbReference>
<evidence type="ECO:0000256" key="5">
    <source>
        <dbReference type="ARBA" id="ARBA00022989"/>
    </source>
</evidence>
<dbReference type="GO" id="GO:0015093">
    <property type="term" value="F:ferrous iron transmembrane transporter activity"/>
    <property type="evidence" value="ECO:0007669"/>
    <property type="project" value="TreeGrafter"/>
</dbReference>
<dbReference type="Gene3D" id="3.30.70.1350">
    <property type="entry name" value="Cation efflux protein, cytoplasmic domain"/>
    <property type="match status" value="1"/>
</dbReference>
<evidence type="ECO:0000313" key="11">
    <source>
        <dbReference type="EMBL" id="SFT75105.1"/>
    </source>
</evidence>
<keyword evidence="6 8" id="KW-0472">Membrane</keyword>
<organism evidence="11 12">
    <name type="scientific">Actinopolyspora righensis</name>
    <dbReference type="NCBI Taxonomy" id="995060"/>
    <lineage>
        <taxon>Bacteria</taxon>
        <taxon>Bacillati</taxon>
        <taxon>Actinomycetota</taxon>
        <taxon>Actinomycetes</taxon>
        <taxon>Actinopolysporales</taxon>
        <taxon>Actinopolysporaceae</taxon>
        <taxon>Actinopolyspora</taxon>
        <taxon>Actinopolyspora alba group</taxon>
    </lineage>
</organism>
<feature type="domain" description="Cation efflux protein cytoplasmic" evidence="10">
    <location>
        <begin position="273"/>
        <end position="340"/>
    </location>
</feature>
<dbReference type="RefSeq" id="WP_092978587.1">
    <property type="nucleotide sequence ID" value="NZ_FPAT01000007.1"/>
</dbReference>
<evidence type="ECO:0000256" key="8">
    <source>
        <dbReference type="SAM" id="Phobius"/>
    </source>
</evidence>
<dbReference type="GO" id="GO:0015086">
    <property type="term" value="F:cadmium ion transmembrane transporter activity"/>
    <property type="evidence" value="ECO:0007669"/>
    <property type="project" value="TreeGrafter"/>
</dbReference>
<dbReference type="AlphaFoldDB" id="A0A1I7AJV1"/>
<keyword evidence="4 8" id="KW-0812">Transmembrane</keyword>
<reference evidence="12" key="1">
    <citation type="submission" date="2016-10" db="EMBL/GenBank/DDBJ databases">
        <authorList>
            <person name="Varghese N."/>
            <person name="Submissions S."/>
        </authorList>
    </citation>
    <scope>NUCLEOTIDE SEQUENCE [LARGE SCALE GENOMIC DNA]</scope>
    <source>
        <strain evidence="12">DSM 45501</strain>
    </source>
</reference>
<comment type="similarity">
    <text evidence="2">Belongs to the cation diffusion facilitator (CDF) transporter (TC 2.A.4) family.</text>
</comment>
<feature type="transmembrane region" description="Helical" evidence="8">
    <location>
        <begin position="211"/>
        <end position="229"/>
    </location>
</feature>
<keyword evidence="5 8" id="KW-1133">Transmembrane helix</keyword>
<evidence type="ECO:0000256" key="6">
    <source>
        <dbReference type="ARBA" id="ARBA00023136"/>
    </source>
</evidence>
<gene>
    <name evidence="11" type="ORF">SAMN04487904_107124</name>
</gene>
<evidence type="ECO:0000256" key="1">
    <source>
        <dbReference type="ARBA" id="ARBA00004141"/>
    </source>
</evidence>
<evidence type="ECO:0000259" key="9">
    <source>
        <dbReference type="Pfam" id="PF01545"/>
    </source>
</evidence>
<evidence type="ECO:0000256" key="2">
    <source>
        <dbReference type="ARBA" id="ARBA00008114"/>
    </source>
</evidence>
<feature type="transmembrane region" description="Helical" evidence="8">
    <location>
        <begin position="66"/>
        <end position="86"/>
    </location>
</feature>
<feature type="domain" description="Cation efflux protein transmembrane" evidence="9">
    <location>
        <begin position="67"/>
        <end position="260"/>
    </location>
</feature>
<dbReference type="GO" id="GO:0015341">
    <property type="term" value="F:zinc efflux antiporter activity"/>
    <property type="evidence" value="ECO:0007669"/>
    <property type="project" value="TreeGrafter"/>
</dbReference>
<dbReference type="InterPro" id="IPR036837">
    <property type="entry name" value="Cation_efflux_CTD_sf"/>
</dbReference>
<dbReference type="FunFam" id="1.20.1510.10:FF:000006">
    <property type="entry name" value="Divalent cation efflux transporter"/>
    <property type="match status" value="1"/>
</dbReference>
<dbReference type="PANTHER" id="PTHR43840:SF15">
    <property type="entry name" value="MITOCHONDRIAL METAL TRANSPORTER 1-RELATED"/>
    <property type="match status" value="1"/>
</dbReference>
<keyword evidence="12" id="KW-1185">Reference proteome</keyword>
<keyword evidence="3" id="KW-0813">Transport</keyword>
<dbReference type="InterPro" id="IPR050291">
    <property type="entry name" value="CDF_Transporter"/>
</dbReference>